<dbReference type="Pfam" id="PF06202">
    <property type="entry name" value="GDE_C"/>
    <property type="match status" value="1"/>
</dbReference>
<dbReference type="InterPro" id="IPR010401">
    <property type="entry name" value="AGL/Gdb1"/>
</dbReference>
<feature type="domain" description="Glycogen debranching enzyme C-terminal" evidence="1">
    <location>
        <begin position="1033"/>
        <end position="1448"/>
    </location>
</feature>
<dbReference type="Gene3D" id="1.50.10.10">
    <property type="match status" value="1"/>
</dbReference>
<evidence type="ECO:0008006" key="6">
    <source>
        <dbReference type="Google" id="ProtNLM"/>
    </source>
</evidence>
<evidence type="ECO:0000259" key="3">
    <source>
        <dbReference type="Pfam" id="PF14702"/>
    </source>
</evidence>
<dbReference type="Pfam" id="PF14701">
    <property type="entry name" value="hDGE_amylase"/>
    <property type="match status" value="1"/>
</dbReference>
<dbReference type="InterPro" id="IPR008928">
    <property type="entry name" value="6-hairpin_glycosidase_sf"/>
</dbReference>
<gene>
    <name evidence="4" type="ORF">XAT740_LOCUS24945</name>
</gene>
<dbReference type="Pfam" id="PF14702">
    <property type="entry name" value="hGDE_central"/>
    <property type="match status" value="1"/>
</dbReference>
<keyword evidence="5" id="KW-1185">Reference proteome</keyword>
<evidence type="ECO:0000259" key="2">
    <source>
        <dbReference type="Pfam" id="PF14701"/>
    </source>
</evidence>
<dbReference type="InterPro" id="IPR032790">
    <property type="entry name" value="GDE_C"/>
</dbReference>
<feature type="domain" description="Glycogen debranching enzyme glucanotransferase" evidence="2">
    <location>
        <begin position="120"/>
        <end position="546"/>
    </location>
</feature>
<evidence type="ECO:0000313" key="5">
    <source>
        <dbReference type="Proteomes" id="UP000663828"/>
    </source>
</evidence>
<dbReference type="GO" id="GO:0004134">
    <property type="term" value="F:4-alpha-glucanotransferase activity"/>
    <property type="evidence" value="ECO:0007669"/>
    <property type="project" value="InterPro"/>
</dbReference>
<accession>A0A814Y762</accession>
<proteinExistence type="predicted"/>
<comment type="caution">
    <text evidence="4">The sequence shown here is derived from an EMBL/GenBank/DDBJ whole genome shotgun (WGS) entry which is preliminary data.</text>
</comment>
<dbReference type="InterPro" id="IPR032792">
    <property type="entry name" value="AGL_glucanoTrfase"/>
</dbReference>
<dbReference type="PANTHER" id="PTHR10569:SF2">
    <property type="entry name" value="GLYCOGEN DEBRANCHING ENZYME"/>
    <property type="match status" value="1"/>
</dbReference>
<evidence type="ECO:0000313" key="4">
    <source>
        <dbReference type="EMBL" id="CAF1225536.1"/>
    </source>
</evidence>
<dbReference type="GO" id="GO:0005980">
    <property type="term" value="P:glycogen catabolic process"/>
    <property type="evidence" value="ECO:0007669"/>
    <property type="project" value="InterPro"/>
</dbReference>
<dbReference type="InterPro" id="IPR012341">
    <property type="entry name" value="6hp_glycosidase-like_sf"/>
</dbReference>
<dbReference type="SUPFAM" id="SSF48208">
    <property type="entry name" value="Six-hairpin glycosidases"/>
    <property type="match status" value="1"/>
</dbReference>
<dbReference type="GO" id="GO:0004135">
    <property type="term" value="F:amylo-alpha-1,6-glucosidase activity"/>
    <property type="evidence" value="ECO:0007669"/>
    <property type="project" value="InterPro"/>
</dbReference>
<dbReference type="PANTHER" id="PTHR10569">
    <property type="entry name" value="GLYCOGEN DEBRANCHING ENZYME"/>
    <property type="match status" value="1"/>
</dbReference>
<dbReference type="SUPFAM" id="SSF51445">
    <property type="entry name" value="(Trans)glycosidases"/>
    <property type="match status" value="1"/>
</dbReference>
<dbReference type="InterPro" id="IPR017853">
    <property type="entry name" value="GH"/>
</dbReference>
<protein>
    <recommendedName>
        <fullName evidence="6">4-alpha-glucanotransferase</fullName>
    </recommendedName>
</protein>
<dbReference type="Proteomes" id="UP000663828">
    <property type="component" value="Unassembled WGS sequence"/>
</dbReference>
<dbReference type="InterPro" id="IPR032788">
    <property type="entry name" value="AGL_central"/>
</dbReference>
<dbReference type="EMBL" id="CAJNOR010001954">
    <property type="protein sequence ID" value="CAF1225536.1"/>
    <property type="molecule type" value="Genomic_DNA"/>
</dbReference>
<evidence type="ECO:0000259" key="1">
    <source>
        <dbReference type="Pfam" id="PF06202"/>
    </source>
</evidence>
<feature type="domain" description="Glycogen debranching enzyme central" evidence="3">
    <location>
        <begin position="683"/>
        <end position="944"/>
    </location>
</feature>
<organism evidence="4 5">
    <name type="scientific">Adineta ricciae</name>
    <name type="common">Rotifer</name>
    <dbReference type="NCBI Taxonomy" id="249248"/>
    <lineage>
        <taxon>Eukaryota</taxon>
        <taxon>Metazoa</taxon>
        <taxon>Spiralia</taxon>
        <taxon>Gnathifera</taxon>
        <taxon>Rotifera</taxon>
        <taxon>Eurotatoria</taxon>
        <taxon>Bdelloidea</taxon>
        <taxon>Adinetida</taxon>
        <taxon>Adinetidae</taxon>
        <taxon>Adineta</taxon>
    </lineage>
</organism>
<dbReference type="Gene3D" id="3.20.20.80">
    <property type="entry name" value="Glycosidases"/>
    <property type="match status" value="2"/>
</dbReference>
<sequence length="1459" mass="168509">MSRRRTSSVSAFFHSLVLDTKVSSTSSGIFYIPCDTPLHFTLSSALIPYDVQLFCDYHSTNYQRGVYHQLKWSSKDDDRFAQLFCTRSGPIHYFFTAKDKKGEGYIIVEPRLSNLTNGDVEEITCLTVLSKSLGKMESWESRLAIAHHSNYNMIHFTPIQQLYKVSNSSYSITHHHQLNPVFGKDKTHDDLKKIIDRMANEWNILSITDLVYNHAANDCAVLENHPEASYNLINSPHLKPAFLLDTILMQFTCDIEAGRVEEIPATISKEHLPIIKDYLLNKVLPGYAFHEFYMIDVGKTTEEFSQFIENTSPSNSSHIYEDEYAFRIDYGSYTRNAARINYEKAREIFYCANRTASQACQLLADRLNYLNHSKYSQVQSDLHTAITNCVKGCEYHFFDQYGPNFKSISQKTPFAGNYFAYPKEKIFQTTPEEVEQAFRENNKAFLERVMAHNGWVWNDNPLRNFAEDTQGPNVYFRRELNQWSDIVKLNFGSCEEDSPHLWAYMKEYTRLVATTFHGARLDNCHSTPLHVAQCLMDYARKLNPNFFILGELFTSSETLDNLFINKLGINALVRESLNARLPCDLGHMICGHGRLSIGSLFRLQTVLKPRRAQAFFYDQTHDNPCPIERRSLADVLPRSAYVAMSCTPTGSNRGYDELVPHHIDVVHERRTYEKWTDDKDKSLVHAKSIFNHLHARLVTEGYTRMIADQLSPNTLMITRQHPITNSTIILIGYTDTIEFDEEEEKIEPLMIQGTIEEILFEMNLSWLNNENKLDSFQRDIDHINGLREKDLNVYINEHLKKDQSNFVKISQENEAKMTKVIFNKEKFIPGSVIAFQINLLSHAKQASNELRKEIFENDLATFRSLISRSSLVDLNFLLYRCKNEENNELYLIPDYGSPVYAGLQGIESLLIQMRALSTEQMLKHPLCLHLKKGNWLMLYISQRLIANQRTLFLGQWYEKHFQYIDQLPRYLIPVYFDLLIHRTYNICIDRAIDLMSTSFVQQGSSFVKSLAMTSVQMMGIVPNARLPNYEDNEKDNQYPSLAAGLPNFSEGIWRNWGRDTFIALRGLLLLTGRFDEARYLLLTYGSCLRHGLIPNLLAGPRYNARDAVWFWLYSLSEYTKLAPNGCAILAENIQGKALHSLVKTAINTHLNGLNFREYNAGYQLDRVMSDEGFNNRIGIDSRTGFVYGGNRWNCGTWMDKMGSSELAGNKGHPGSPRDGSAIELVGLSRATIRWLIEMIDQNAYPYKDQRPNLEDWLRKIDGNFEKEFWIDQTDHSNRFINRRNIYKDTINSSLQYTDFQFRPNFLIAAVVAPEMFDKDHIWLALSQVESLLLGPLGIKTLDPSDEQYVGDYDNKDESADFRRAHGYNYHNGPEWVWLTGYYLRAKLFWSPKEKRAETLEHVQEVLGRHREALFTSDWKSLPELTSANGRFCRDSCPAQAWSCATILEAIYDVQQYSLD</sequence>
<reference evidence="4" key="1">
    <citation type="submission" date="2021-02" db="EMBL/GenBank/DDBJ databases">
        <authorList>
            <person name="Nowell W R."/>
        </authorList>
    </citation>
    <scope>NUCLEOTIDE SEQUENCE</scope>
</reference>
<name>A0A814Y762_ADIRI</name>